<organism evidence="2 3">
    <name type="scientific">Clostridium aestuarii</name>
    <dbReference type="NCBI Taxonomy" id="338193"/>
    <lineage>
        <taxon>Bacteria</taxon>
        <taxon>Bacillati</taxon>
        <taxon>Bacillota</taxon>
        <taxon>Clostridia</taxon>
        <taxon>Eubacteriales</taxon>
        <taxon>Clostridiaceae</taxon>
        <taxon>Clostridium</taxon>
    </lineage>
</organism>
<evidence type="ECO:0000313" key="2">
    <source>
        <dbReference type="EMBL" id="MCY6483095.1"/>
    </source>
</evidence>
<gene>
    <name evidence="2" type="ORF">OW763_01840</name>
</gene>
<feature type="transmembrane region" description="Helical" evidence="1">
    <location>
        <begin position="54"/>
        <end position="75"/>
    </location>
</feature>
<keyword evidence="3" id="KW-1185">Reference proteome</keyword>
<sequence>MSKKKNSNNKKKNSNNKKKNFNDFLNEIQYDEKTKEYIKEMHELEDKNEFRSNIALASIAIPIILVIALSVIQVARVPFRVMASSNKIEQNSKLACSQPPEDTVVTSDMKNFNTKTYSYLNEYTNRTDSLNKAISLNNGSRKGVNAYLISQILRNNGLDISESTSNTQKLMKSLETLGWEKIYDYSKLEEGDICFTTDLKGKSGSPSHSYIFMGWVENDKTDYAFVCDGQVSEYGSTLHKRNIDFVEKSKDKFNFFMRKIDK</sequence>
<keyword evidence="1" id="KW-0812">Transmembrane</keyword>
<name>A0ABT4CYA8_9CLOT</name>
<comment type="caution">
    <text evidence="2">The sequence shown here is derived from an EMBL/GenBank/DDBJ whole genome shotgun (WGS) entry which is preliminary data.</text>
</comment>
<dbReference type="EMBL" id="JAPQER010000001">
    <property type="protein sequence ID" value="MCY6483095.1"/>
    <property type="molecule type" value="Genomic_DNA"/>
</dbReference>
<dbReference type="RefSeq" id="WP_268039357.1">
    <property type="nucleotide sequence ID" value="NZ_JAPQER010000001.1"/>
</dbReference>
<accession>A0ABT4CYA8</accession>
<dbReference type="Proteomes" id="UP001078443">
    <property type="component" value="Unassembled WGS sequence"/>
</dbReference>
<protein>
    <submittedName>
        <fullName evidence="2">Uncharacterized protein</fullName>
    </submittedName>
</protein>
<keyword evidence="1" id="KW-0472">Membrane</keyword>
<evidence type="ECO:0000256" key="1">
    <source>
        <dbReference type="SAM" id="Phobius"/>
    </source>
</evidence>
<keyword evidence="1" id="KW-1133">Transmembrane helix</keyword>
<proteinExistence type="predicted"/>
<reference evidence="2" key="1">
    <citation type="submission" date="2022-12" db="EMBL/GenBank/DDBJ databases">
        <authorList>
            <person name="Wang J."/>
        </authorList>
    </citation>
    <scope>NUCLEOTIDE SEQUENCE</scope>
    <source>
        <strain evidence="2">HY-45-18</strain>
    </source>
</reference>
<evidence type="ECO:0000313" key="3">
    <source>
        <dbReference type="Proteomes" id="UP001078443"/>
    </source>
</evidence>